<dbReference type="AlphaFoldDB" id="A0A0R0BMA1"/>
<name>A0A0R0BMA1_9GAMM</name>
<evidence type="ECO:0000313" key="3">
    <source>
        <dbReference type="Proteomes" id="UP000051254"/>
    </source>
</evidence>
<reference evidence="2 3" key="1">
    <citation type="submission" date="2015-05" db="EMBL/GenBank/DDBJ databases">
        <title>Genome sequencing and analysis of members of genus Stenotrophomonas.</title>
        <authorList>
            <person name="Patil P.P."/>
            <person name="Midha S."/>
            <person name="Patil P.B."/>
        </authorList>
    </citation>
    <scope>NUCLEOTIDE SEQUENCE [LARGE SCALE GENOMIC DNA]</scope>
    <source>
        <strain evidence="2 3">DSM 17805</strain>
    </source>
</reference>
<keyword evidence="3" id="KW-1185">Reference proteome</keyword>
<dbReference type="Proteomes" id="UP000051254">
    <property type="component" value="Unassembled WGS sequence"/>
</dbReference>
<organism evidence="2 3">
    <name type="scientific">Stenotrophomonas koreensis</name>
    <dbReference type="NCBI Taxonomy" id="266128"/>
    <lineage>
        <taxon>Bacteria</taxon>
        <taxon>Pseudomonadati</taxon>
        <taxon>Pseudomonadota</taxon>
        <taxon>Gammaproteobacteria</taxon>
        <taxon>Lysobacterales</taxon>
        <taxon>Lysobacteraceae</taxon>
        <taxon>Stenotrophomonas</taxon>
    </lineage>
</organism>
<evidence type="ECO:0000313" key="2">
    <source>
        <dbReference type="EMBL" id="KRG58118.1"/>
    </source>
</evidence>
<sequence length="73" mass="7537">MAADGAGDGVIATRVQRVATGQAGGGQPETAQWAMLCDGAHRIFRAAGHETATGAKHRADEGFIDAQQDDEQS</sequence>
<feature type="region of interest" description="Disordered" evidence="1">
    <location>
        <begin position="51"/>
        <end position="73"/>
    </location>
</feature>
<dbReference type="STRING" id="266128.ABB25_07400"/>
<evidence type="ECO:0000256" key="1">
    <source>
        <dbReference type="SAM" id="MobiDB-lite"/>
    </source>
</evidence>
<gene>
    <name evidence="2" type="ORF">ABB25_07400</name>
</gene>
<comment type="caution">
    <text evidence="2">The sequence shown here is derived from an EMBL/GenBank/DDBJ whole genome shotgun (WGS) entry which is preliminary data.</text>
</comment>
<dbReference type="PATRIC" id="fig|266128.3.peg.351"/>
<dbReference type="EMBL" id="LDJH01000012">
    <property type="protein sequence ID" value="KRG58118.1"/>
    <property type="molecule type" value="Genomic_DNA"/>
</dbReference>
<protein>
    <submittedName>
        <fullName evidence="2">Uncharacterized protein</fullName>
    </submittedName>
</protein>
<proteinExistence type="predicted"/>
<accession>A0A0R0BMA1</accession>